<keyword evidence="2" id="KW-1185">Reference proteome</keyword>
<sequence>MSFQSNDNVDHDDGLSKAEDEGQSITLTEKVDKGLEKKELSINKFFSRFQQKLPTKTKIINNLANEVKLDIFKYLDFNQLLTFQKTNRYFNSFINEYKNELARDYFNIKIVDKFVIDRYIINYQEIDIKRHSYDFSLNDNLKERWEQAVSEHIPLFLSFNGSCEADILLYKHHLTKEENSKKLNRNMFLDLPLFPKNIEEMCIIRYWLDKLFRCGYKEAEFYNVIFNPVLIKLLFENEVKELNTKQTSLRYCIEKFENEALKFVKDHLKIFDKFSVGFSLNDDNGQCNGIILNILNEGAKFPYVCITSCLHPSILELIKNKITTSTNCSSLVPKIEFTVDNLRRL</sequence>
<gene>
    <name evidence="1" type="ORF">MENTE1834_LOCUS27619</name>
</gene>
<accession>A0ACB0ZQD1</accession>
<reference evidence="1" key="1">
    <citation type="submission" date="2023-11" db="EMBL/GenBank/DDBJ databases">
        <authorList>
            <person name="Poullet M."/>
        </authorList>
    </citation>
    <scope>NUCLEOTIDE SEQUENCE</scope>
    <source>
        <strain evidence="1">E1834</strain>
    </source>
</reference>
<comment type="caution">
    <text evidence="1">The sequence shown here is derived from an EMBL/GenBank/DDBJ whole genome shotgun (WGS) entry which is preliminary data.</text>
</comment>
<protein>
    <submittedName>
        <fullName evidence="1">Uncharacterized protein</fullName>
    </submittedName>
</protein>
<evidence type="ECO:0000313" key="1">
    <source>
        <dbReference type="EMBL" id="CAK5080446.1"/>
    </source>
</evidence>
<evidence type="ECO:0000313" key="2">
    <source>
        <dbReference type="Proteomes" id="UP001497535"/>
    </source>
</evidence>
<dbReference type="EMBL" id="CAVMJV010000041">
    <property type="protein sequence ID" value="CAK5080446.1"/>
    <property type="molecule type" value="Genomic_DNA"/>
</dbReference>
<dbReference type="Proteomes" id="UP001497535">
    <property type="component" value="Unassembled WGS sequence"/>
</dbReference>
<name>A0ACB0ZQD1_MELEN</name>
<organism evidence="1 2">
    <name type="scientific">Meloidogyne enterolobii</name>
    <name type="common">Root-knot nematode worm</name>
    <name type="synonym">Meloidogyne mayaguensis</name>
    <dbReference type="NCBI Taxonomy" id="390850"/>
    <lineage>
        <taxon>Eukaryota</taxon>
        <taxon>Metazoa</taxon>
        <taxon>Ecdysozoa</taxon>
        <taxon>Nematoda</taxon>
        <taxon>Chromadorea</taxon>
        <taxon>Rhabditida</taxon>
        <taxon>Tylenchina</taxon>
        <taxon>Tylenchomorpha</taxon>
        <taxon>Tylenchoidea</taxon>
        <taxon>Meloidogynidae</taxon>
        <taxon>Meloidogyninae</taxon>
        <taxon>Meloidogyne</taxon>
    </lineage>
</organism>
<proteinExistence type="predicted"/>